<name>A0A8J2ZQS9_9BACI</name>
<comment type="caution">
    <text evidence="1">The sequence shown here is derived from an EMBL/GenBank/DDBJ whole genome shotgun (WGS) entry which is preliminary data.</text>
</comment>
<proteinExistence type="predicted"/>
<protein>
    <submittedName>
        <fullName evidence="1">Uncharacterized protein</fullName>
    </submittedName>
</protein>
<evidence type="ECO:0000313" key="2">
    <source>
        <dbReference type="Proteomes" id="UP000602050"/>
    </source>
</evidence>
<reference evidence="1" key="1">
    <citation type="journal article" date="2014" name="Int. J. Syst. Evol. Microbiol.">
        <title>Complete genome sequence of Corynebacterium casei LMG S-19264T (=DSM 44701T), isolated from a smear-ripened cheese.</title>
        <authorList>
            <consortium name="US DOE Joint Genome Institute (JGI-PGF)"/>
            <person name="Walter F."/>
            <person name="Albersmeier A."/>
            <person name="Kalinowski J."/>
            <person name="Ruckert C."/>
        </authorList>
    </citation>
    <scope>NUCLEOTIDE SEQUENCE</scope>
    <source>
        <strain evidence="1">CGMCC 1.12360</strain>
    </source>
</reference>
<dbReference type="Proteomes" id="UP000602050">
    <property type="component" value="Unassembled WGS sequence"/>
</dbReference>
<gene>
    <name evidence="1" type="ORF">GCM10010978_05860</name>
</gene>
<dbReference type="EMBL" id="BMEV01000007">
    <property type="protein sequence ID" value="GGH70674.1"/>
    <property type="molecule type" value="Genomic_DNA"/>
</dbReference>
<evidence type="ECO:0000313" key="1">
    <source>
        <dbReference type="EMBL" id="GGH70674.1"/>
    </source>
</evidence>
<reference evidence="1" key="2">
    <citation type="submission" date="2020-09" db="EMBL/GenBank/DDBJ databases">
        <authorList>
            <person name="Sun Q."/>
            <person name="Zhou Y."/>
        </authorList>
    </citation>
    <scope>NUCLEOTIDE SEQUENCE</scope>
    <source>
        <strain evidence="1">CGMCC 1.12360</strain>
    </source>
</reference>
<dbReference type="AlphaFoldDB" id="A0A8J2ZQS9"/>
<organism evidence="1 2">
    <name type="scientific">Compostibacillus humi</name>
    <dbReference type="NCBI Taxonomy" id="1245525"/>
    <lineage>
        <taxon>Bacteria</taxon>
        <taxon>Bacillati</taxon>
        <taxon>Bacillota</taxon>
        <taxon>Bacilli</taxon>
        <taxon>Bacillales</taxon>
        <taxon>Bacillaceae</taxon>
        <taxon>Compostibacillus</taxon>
    </lineage>
</organism>
<sequence length="54" mass="6200">MFEPLEYLLKPLESTGSAEFLKISLEKNRRIAELLFAPLEYLLKPLESTGIAEF</sequence>
<accession>A0A8J2ZQS9</accession>
<keyword evidence="2" id="KW-1185">Reference proteome</keyword>